<dbReference type="Pfam" id="PF03799">
    <property type="entry name" value="FtsQ_DivIB_C"/>
    <property type="match status" value="1"/>
</dbReference>
<dbReference type="EMBL" id="NPEZ01000001">
    <property type="protein sequence ID" value="OZT78441.1"/>
    <property type="molecule type" value="Genomic_DNA"/>
</dbReference>
<evidence type="ECO:0000256" key="1">
    <source>
        <dbReference type="ARBA" id="ARBA00004370"/>
    </source>
</evidence>
<feature type="compositionally biased region" description="Basic and acidic residues" evidence="9">
    <location>
        <begin position="36"/>
        <end position="69"/>
    </location>
</feature>
<keyword evidence="3 8" id="KW-0132">Cell division</keyword>
<feature type="domain" description="POTRA" evidence="10">
    <location>
        <begin position="128"/>
        <end position="196"/>
    </location>
</feature>
<keyword evidence="5 8" id="KW-1133">Transmembrane helix</keyword>
<evidence type="ECO:0000256" key="5">
    <source>
        <dbReference type="ARBA" id="ARBA00022989"/>
    </source>
</evidence>
<dbReference type="PANTHER" id="PTHR37820:SF1">
    <property type="entry name" value="CELL DIVISION PROTEIN FTSQ"/>
    <property type="match status" value="1"/>
</dbReference>
<feature type="compositionally biased region" description="Basic and acidic residues" evidence="9">
    <location>
        <begin position="78"/>
        <end position="88"/>
    </location>
</feature>
<feature type="region of interest" description="Disordered" evidence="9">
    <location>
        <begin position="1"/>
        <end position="94"/>
    </location>
</feature>
<feature type="compositionally biased region" description="Basic and acidic residues" evidence="9">
    <location>
        <begin position="1"/>
        <end position="12"/>
    </location>
</feature>
<dbReference type="GO" id="GO:0032153">
    <property type="term" value="C:cell division site"/>
    <property type="evidence" value="ECO:0007669"/>
    <property type="project" value="UniProtKB-UniRule"/>
</dbReference>
<dbReference type="Pfam" id="PF08478">
    <property type="entry name" value="POTRA_1"/>
    <property type="match status" value="1"/>
</dbReference>
<gene>
    <name evidence="8" type="primary">divIB</name>
    <name evidence="11" type="ORF">CFN03_03950</name>
</gene>
<dbReference type="InterPro" id="IPR034746">
    <property type="entry name" value="POTRA"/>
</dbReference>
<evidence type="ECO:0000256" key="2">
    <source>
        <dbReference type="ARBA" id="ARBA00022475"/>
    </source>
</evidence>
<evidence type="ECO:0000256" key="7">
    <source>
        <dbReference type="ARBA" id="ARBA00023306"/>
    </source>
</evidence>
<sequence>MNGRSDVEEMKQKLKRSRASRERLDERLAAGSSLGDAKEDPGEDRTAHSATFHQEKNEGARPPGPHHDVDEEEIETYAPREKHRDAPKKQRRKRPRLKFTRTHFYLMLLMLLVSLVGLLIWYVASSASEVKNIEISGNQLISDEEVEERLQFGTGDRMFSANLSRATENIAMLPAVEEVEIEREWWNTINVSVTEYQAVGYVANNSDYYPVLENAQVLRGYPSTPGSAPILHYFEGREFDRMVESLNDIEPDIREGISEIYYRPSENSSTRIHMFMNDGQEIVADYRTINEKMNYYLSMREEIGDPQSGLIDLEIGSSFLPYGSDEAMEVKAGIYEAPVQAPYIEEVNQALGDVKESLSNIGEAEDGEE</sequence>
<dbReference type="Gene3D" id="3.10.20.310">
    <property type="entry name" value="membrane protein fhac"/>
    <property type="match status" value="1"/>
</dbReference>
<evidence type="ECO:0000256" key="8">
    <source>
        <dbReference type="HAMAP-Rule" id="MF_00912"/>
    </source>
</evidence>
<protein>
    <recommendedName>
        <fullName evidence="8">Cell division protein DivIB</fullName>
    </recommendedName>
</protein>
<dbReference type="GO" id="GO:0005886">
    <property type="term" value="C:plasma membrane"/>
    <property type="evidence" value="ECO:0007669"/>
    <property type="project" value="UniProtKB-SubCell"/>
</dbReference>
<name>A0A265EA16_9STAP</name>
<evidence type="ECO:0000256" key="6">
    <source>
        <dbReference type="ARBA" id="ARBA00023136"/>
    </source>
</evidence>
<dbReference type="PROSITE" id="PS51779">
    <property type="entry name" value="POTRA"/>
    <property type="match status" value="1"/>
</dbReference>
<reference evidence="11 12" key="1">
    <citation type="submission" date="2017-07" db="EMBL/GenBank/DDBJ databases">
        <title>Shotgun whole genome sequences of three halophilic bacterial isolates.</title>
        <authorList>
            <person name="Pozzo T."/>
            <person name="Higdon S.M."/>
            <person name="Quillaguaman J."/>
        </authorList>
    </citation>
    <scope>NUCLEOTIDE SEQUENCE [LARGE SCALE GENOMIC DNA]</scope>
    <source>
        <strain evidence="11 12">BU-1</strain>
    </source>
</reference>
<dbReference type="AlphaFoldDB" id="A0A265EA16"/>
<dbReference type="RefSeq" id="WP_094905862.1">
    <property type="nucleotide sequence ID" value="NZ_NPEZ01000001.1"/>
</dbReference>
<comment type="subcellular location">
    <subcellularLocation>
        <location evidence="8">Cell membrane</location>
        <topology evidence="8">Single-pass type II membrane protein</topology>
    </subcellularLocation>
    <subcellularLocation>
        <location evidence="1">Membrane</location>
    </subcellularLocation>
    <text evidence="8">Localizes to the division septum.</text>
</comment>
<dbReference type="HAMAP" id="MF_00912">
    <property type="entry name" value="DivIB"/>
    <property type="match status" value="1"/>
</dbReference>
<evidence type="ECO:0000259" key="10">
    <source>
        <dbReference type="PROSITE" id="PS51779"/>
    </source>
</evidence>
<dbReference type="Proteomes" id="UP000216682">
    <property type="component" value="Unassembled WGS sequence"/>
</dbReference>
<evidence type="ECO:0000256" key="3">
    <source>
        <dbReference type="ARBA" id="ARBA00022618"/>
    </source>
</evidence>
<keyword evidence="2 8" id="KW-1003">Cell membrane</keyword>
<proteinExistence type="inferred from homology"/>
<dbReference type="GO" id="GO:0043093">
    <property type="term" value="P:FtsZ-dependent cytokinesis"/>
    <property type="evidence" value="ECO:0007669"/>
    <property type="project" value="UniProtKB-UniRule"/>
</dbReference>
<feature type="compositionally biased region" description="Basic and acidic residues" evidence="9">
    <location>
        <begin position="19"/>
        <end position="28"/>
    </location>
</feature>
<feature type="transmembrane region" description="Helical" evidence="8">
    <location>
        <begin position="102"/>
        <end position="124"/>
    </location>
</feature>
<organism evidence="11 12">
    <name type="scientific">Salinicoccus roseus</name>
    <dbReference type="NCBI Taxonomy" id="45670"/>
    <lineage>
        <taxon>Bacteria</taxon>
        <taxon>Bacillati</taxon>
        <taxon>Bacillota</taxon>
        <taxon>Bacilli</taxon>
        <taxon>Bacillales</taxon>
        <taxon>Staphylococcaceae</taxon>
        <taxon>Salinicoccus</taxon>
    </lineage>
</organism>
<evidence type="ECO:0000256" key="4">
    <source>
        <dbReference type="ARBA" id="ARBA00022692"/>
    </source>
</evidence>
<dbReference type="PANTHER" id="PTHR37820">
    <property type="entry name" value="CELL DIVISION PROTEIN DIVIB"/>
    <property type="match status" value="1"/>
</dbReference>
<keyword evidence="4 8" id="KW-0812">Transmembrane</keyword>
<comment type="similarity">
    <text evidence="8">Belongs to the FtsQ/DivIB family. DivIB subfamily.</text>
</comment>
<evidence type="ECO:0000256" key="9">
    <source>
        <dbReference type="SAM" id="MobiDB-lite"/>
    </source>
</evidence>
<dbReference type="InterPro" id="IPR050487">
    <property type="entry name" value="FtsQ_DivIB"/>
</dbReference>
<evidence type="ECO:0000313" key="11">
    <source>
        <dbReference type="EMBL" id="OZT78441.1"/>
    </source>
</evidence>
<comment type="function">
    <text evidence="8">Cell division protein that may be involved in stabilizing or promoting the assembly of the division complex.</text>
</comment>
<dbReference type="InterPro" id="IPR026580">
    <property type="entry name" value="DivIB"/>
</dbReference>
<comment type="caution">
    <text evidence="11">The sequence shown here is derived from an EMBL/GenBank/DDBJ whole genome shotgun (WGS) entry which is preliminary data.</text>
</comment>
<keyword evidence="6 8" id="KW-0472">Membrane</keyword>
<dbReference type="InterPro" id="IPR013685">
    <property type="entry name" value="POTRA_FtsQ_type"/>
</dbReference>
<keyword evidence="7 8" id="KW-0131">Cell cycle</keyword>
<dbReference type="InterPro" id="IPR005548">
    <property type="entry name" value="Cell_div_FtsQ/DivIB_C"/>
</dbReference>
<accession>A0A265EA16</accession>
<dbReference type="Gene3D" id="3.40.50.10960">
    <property type="match status" value="1"/>
</dbReference>
<evidence type="ECO:0000313" key="12">
    <source>
        <dbReference type="Proteomes" id="UP000216682"/>
    </source>
</evidence>